<keyword evidence="8" id="KW-1185">Reference proteome</keyword>
<name>A0A6N9YQX3_9ACTN</name>
<dbReference type="PRINTS" id="PR00411">
    <property type="entry name" value="PNDRDTASEI"/>
</dbReference>
<keyword evidence="4" id="KW-0560">Oxidoreductase</keyword>
<evidence type="ECO:0000256" key="4">
    <source>
        <dbReference type="ARBA" id="ARBA00023002"/>
    </source>
</evidence>
<dbReference type="InterPro" id="IPR016156">
    <property type="entry name" value="FAD/NAD-linked_Rdtase_dimer_sf"/>
</dbReference>
<dbReference type="Gene3D" id="3.30.390.30">
    <property type="match status" value="1"/>
</dbReference>
<dbReference type="InterPro" id="IPR028202">
    <property type="entry name" value="Reductase_C"/>
</dbReference>
<dbReference type="Proteomes" id="UP000469185">
    <property type="component" value="Unassembled WGS sequence"/>
</dbReference>
<evidence type="ECO:0000313" key="8">
    <source>
        <dbReference type="Proteomes" id="UP000469185"/>
    </source>
</evidence>
<evidence type="ECO:0000313" key="7">
    <source>
        <dbReference type="EMBL" id="NED97374.1"/>
    </source>
</evidence>
<dbReference type="RefSeq" id="WP_163820162.1">
    <property type="nucleotide sequence ID" value="NZ_JAAGOB010000011.1"/>
</dbReference>
<dbReference type="InterPro" id="IPR050446">
    <property type="entry name" value="FAD-oxidoreductase/Apoptosis"/>
</dbReference>
<dbReference type="PANTHER" id="PTHR43557">
    <property type="entry name" value="APOPTOSIS-INDUCING FACTOR 1"/>
    <property type="match status" value="1"/>
</dbReference>
<evidence type="ECO:0000256" key="1">
    <source>
        <dbReference type="ARBA" id="ARBA00001974"/>
    </source>
</evidence>
<evidence type="ECO:0000256" key="2">
    <source>
        <dbReference type="ARBA" id="ARBA00022630"/>
    </source>
</evidence>
<dbReference type="AlphaFoldDB" id="A0A6N9YQX3"/>
<dbReference type="GO" id="GO:0005737">
    <property type="term" value="C:cytoplasm"/>
    <property type="evidence" value="ECO:0007669"/>
    <property type="project" value="TreeGrafter"/>
</dbReference>
<dbReference type="SUPFAM" id="SSF55424">
    <property type="entry name" value="FAD/NAD-linked reductases, dimerisation (C-terminal) domain"/>
    <property type="match status" value="1"/>
</dbReference>
<dbReference type="Pfam" id="PF07992">
    <property type="entry name" value="Pyr_redox_2"/>
    <property type="match status" value="1"/>
</dbReference>
<reference evidence="7 8" key="1">
    <citation type="submission" date="2020-02" db="EMBL/GenBank/DDBJ databases">
        <authorList>
            <person name="Li X.-J."/>
            <person name="Feng X.-M."/>
        </authorList>
    </citation>
    <scope>NUCLEOTIDE SEQUENCE [LARGE SCALE GENOMIC DNA]</scope>
    <source>
        <strain evidence="7 8">CGMCC 4.7225</strain>
    </source>
</reference>
<sequence>MSTEGVFVIVGGGLAGAKAAETLREEGFDGQVVLLAAEDLPPYERPPLSKGYLLGADEREKAFVHPLEWYSGHDIDLRLGVRVTALHPGDHQVEVAGGERIGYEKLLLATGSEPRRLDVPGAELDAVYYLRELPHADHLLDVLEPGHRVAVIGGGWIGLEVAAAARTHGAEVTLIEVADLPLQGVMGAKVGRVFADLHREHGVSLRLGSEVREVIGDNGRVVAVVTADGDEIMADTVVVGIGVRPVIDLAVAAGLDIDDGVAVDAALRTSDPDVYAAGDIASMDHPVLPGRVRVEHWSNALDGGPAAARSMLGQDVSYDRLPYFFTDQYDLGMEYIGHAPPGGYDDVVLRGDVEGRVFQAFWLDGGRVVAGMHVNMWDDGIAPIEALVRSGQTVEPERLSDPETALDQA</sequence>
<protein>
    <submittedName>
        <fullName evidence="7">FAD-dependent oxidoreductase</fullName>
    </submittedName>
</protein>
<evidence type="ECO:0000259" key="5">
    <source>
        <dbReference type="Pfam" id="PF07992"/>
    </source>
</evidence>
<feature type="domain" description="Reductase C-terminal" evidence="6">
    <location>
        <begin position="323"/>
        <end position="408"/>
    </location>
</feature>
<organism evidence="7 8">
    <name type="scientific">Phytoactinopolyspora alkaliphila</name>
    <dbReference type="NCBI Taxonomy" id="1783498"/>
    <lineage>
        <taxon>Bacteria</taxon>
        <taxon>Bacillati</taxon>
        <taxon>Actinomycetota</taxon>
        <taxon>Actinomycetes</taxon>
        <taxon>Jiangellales</taxon>
        <taxon>Jiangellaceae</taxon>
        <taxon>Phytoactinopolyspora</taxon>
    </lineage>
</organism>
<evidence type="ECO:0000259" key="6">
    <source>
        <dbReference type="Pfam" id="PF14759"/>
    </source>
</evidence>
<comment type="caution">
    <text evidence="7">The sequence shown here is derived from an EMBL/GenBank/DDBJ whole genome shotgun (WGS) entry which is preliminary data.</text>
</comment>
<dbReference type="InterPro" id="IPR036188">
    <property type="entry name" value="FAD/NAD-bd_sf"/>
</dbReference>
<dbReference type="SUPFAM" id="SSF51905">
    <property type="entry name" value="FAD/NAD(P)-binding domain"/>
    <property type="match status" value="1"/>
</dbReference>
<proteinExistence type="predicted"/>
<dbReference type="PRINTS" id="PR00368">
    <property type="entry name" value="FADPNR"/>
</dbReference>
<dbReference type="Gene3D" id="3.50.50.60">
    <property type="entry name" value="FAD/NAD(P)-binding domain"/>
    <property type="match status" value="2"/>
</dbReference>
<gene>
    <name evidence="7" type="ORF">G1H11_18925</name>
</gene>
<evidence type="ECO:0000256" key="3">
    <source>
        <dbReference type="ARBA" id="ARBA00022827"/>
    </source>
</evidence>
<dbReference type="Pfam" id="PF14759">
    <property type="entry name" value="Reductase_C"/>
    <property type="match status" value="1"/>
</dbReference>
<accession>A0A6N9YQX3</accession>
<dbReference type="PANTHER" id="PTHR43557:SF2">
    <property type="entry name" value="RIESKE DOMAIN-CONTAINING PROTEIN-RELATED"/>
    <property type="match status" value="1"/>
</dbReference>
<dbReference type="InterPro" id="IPR023753">
    <property type="entry name" value="FAD/NAD-binding_dom"/>
</dbReference>
<feature type="domain" description="FAD/NAD(P)-binding" evidence="5">
    <location>
        <begin position="8"/>
        <end position="304"/>
    </location>
</feature>
<dbReference type="GO" id="GO:0016651">
    <property type="term" value="F:oxidoreductase activity, acting on NAD(P)H"/>
    <property type="evidence" value="ECO:0007669"/>
    <property type="project" value="TreeGrafter"/>
</dbReference>
<dbReference type="EMBL" id="JAAGOB010000011">
    <property type="protein sequence ID" value="NED97374.1"/>
    <property type="molecule type" value="Genomic_DNA"/>
</dbReference>
<keyword evidence="2" id="KW-0285">Flavoprotein</keyword>
<comment type="cofactor">
    <cofactor evidence="1">
        <name>FAD</name>
        <dbReference type="ChEBI" id="CHEBI:57692"/>
    </cofactor>
</comment>
<keyword evidence="3" id="KW-0274">FAD</keyword>